<evidence type="ECO:0000259" key="3">
    <source>
        <dbReference type="PROSITE" id="PS50157"/>
    </source>
</evidence>
<dbReference type="Proteomes" id="UP000682733">
    <property type="component" value="Unassembled WGS sequence"/>
</dbReference>
<dbReference type="EMBL" id="CAJNOK010014879">
    <property type="protein sequence ID" value="CAF1213905.1"/>
    <property type="molecule type" value="Genomic_DNA"/>
</dbReference>
<feature type="region of interest" description="Disordered" evidence="2">
    <location>
        <begin position="218"/>
        <end position="239"/>
    </location>
</feature>
<protein>
    <recommendedName>
        <fullName evidence="3">C2H2-type domain-containing protein</fullName>
    </recommendedName>
</protein>
<dbReference type="PANTHER" id="PTHR33845:SF1">
    <property type="entry name" value="C2H2-TYPE DOMAIN-CONTAINING PROTEIN"/>
    <property type="match status" value="1"/>
</dbReference>
<evidence type="ECO:0000313" key="5">
    <source>
        <dbReference type="EMBL" id="CAF4022620.1"/>
    </source>
</evidence>
<evidence type="ECO:0000256" key="1">
    <source>
        <dbReference type="PROSITE-ProRule" id="PRU00042"/>
    </source>
</evidence>
<dbReference type="PROSITE" id="PS00028">
    <property type="entry name" value="ZINC_FINGER_C2H2_1"/>
    <property type="match status" value="1"/>
</dbReference>
<proteinExistence type="predicted"/>
<dbReference type="AlphaFoldDB" id="A0A8S2P2M7"/>
<dbReference type="InterPro" id="IPR013087">
    <property type="entry name" value="Znf_C2H2_type"/>
</dbReference>
<keyword evidence="1" id="KW-0479">Metal-binding</keyword>
<dbReference type="Proteomes" id="UP000677228">
    <property type="component" value="Unassembled WGS sequence"/>
</dbReference>
<keyword evidence="1" id="KW-0862">Zinc</keyword>
<dbReference type="PANTHER" id="PTHR33845">
    <property type="entry name" value="C2H2-TYPE DOMAIN-CONTAINING PROTEIN"/>
    <property type="match status" value="1"/>
</dbReference>
<evidence type="ECO:0000313" key="6">
    <source>
        <dbReference type="Proteomes" id="UP000682733"/>
    </source>
</evidence>
<dbReference type="GO" id="GO:0008270">
    <property type="term" value="F:zinc ion binding"/>
    <property type="evidence" value="ECO:0007669"/>
    <property type="project" value="UniProtKB-KW"/>
</dbReference>
<reference evidence="5" key="1">
    <citation type="submission" date="2021-02" db="EMBL/GenBank/DDBJ databases">
        <authorList>
            <person name="Nowell W R."/>
        </authorList>
    </citation>
    <scope>NUCLEOTIDE SEQUENCE</scope>
</reference>
<accession>A0A8S2P2M7</accession>
<dbReference type="EMBL" id="CAJOBA010036413">
    <property type="protein sequence ID" value="CAF4022620.1"/>
    <property type="molecule type" value="Genomic_DNA"/>
</dbReference>
<organism evidence="5 6">
    <name type="scientific">Didymodactylos carnosus</name>
    <dbReference type="NCBI Taxonomy" id="1234261"/>
    <lineage>
        <taxon>Eukaryota</taxon>
        <taxon>Metazoa</taxon>
        <taxon>Spiralia</taxon>
        <taxon>Gnathifera</taxon>
        <taxon>Rotifera</taxon>
        <taxon>Eurotatoria</taxon>
        <taxon>Bdelloidea</taxon>
        <taxon>Philodinida</taxon>
        <taxon>Philodinidae</taxon>
        <taxon>Didymodactylos</taxon>
    </lineage>
</organism>
<dbReference type="PROSITE" id="PS50157">
    <property type="entry name" value="ZINC_FINGER_C2H2_2"/>
    <property type="match status" value="1"/>
</dbReference>
<feature type="domain" description="C2H2-type" evidence="3">
    <location>
        <begin position="247"/>
        <end position="278"/>
    </location>
</feature>
<comment type="caution">
    <text evidence="5">The sequence shown here is derived from an EMBL/GenBank/DDBJ whole genome shotgun (WGS) entry which is preliminary data.</text>
</comment>
<feature type="non-terminal residue" evidence="5">
    <location>
        <position position="1"/>
    </location>
</feature>
<sequence>MIAYMTIDWAQKILPTEHREEQSKYFGKKGMSVLVGSFTMNNPEIADSYKTETYMVALTRCRQNELDTLSGGHLIVTEFAKRHPQIKKLLKRSDNASVLGGHATPESERILHNKIGLELLVRDYLEVQPGKDVCDRMTGSAKMRKGAFVDAGNNVLNASDIKTAMEYCGSIKNLWIAKHSVHSERYGTSKSIWYRDGLFIPYSNPSVKPNMKLIEPFEPAPTPISRRLNDNKQRSKPRKDRQYNTYYFCPVDNCTKVFQSENELLEHIAAGFHEEESSTDKTSDDIARLQLFQKLQHTNLSTLTSTQPQVTKMTTDQPLLPKHMIYFEGEGHCLRPKRQNKAIDPDITLFLK</sequence>
<gene>
    <name evidence="4" type="ORF">OVA965_LOCUS24589</name>
    <name evidence="5" type="ORF">TMI583_LOCUS25308</name>
</gene>
<name>A0A8S2P2M7_9BILA</name>
<evidence type="ECO:0000313" key="4">
    <source>
        <dbReference type="EMBL" id="CAF1213905.1"/>
    </source>
</evidence>
<keyword evidence="1" id="KW-0863">Zinc-finger</keyword>
<evidence type="ECO:0000256" key="2">
    <source>
        <dbReference type="SAM" id="MobiDB-lite"/>
    </source>
</evidence>